<protein>
    <submittedName>
        <fullName evidence="2">Uncharacterized protein</fullName>
    </submittedName>
</protein>
<accession>A0A4R0RFA6</accession>
<evidence type="ECO:0000313" key="3">
    <source>
        <dbReference type="Proteomes" id="UP000292702"/>
    </source>
</evidence>
<name>A0A4R0RFA6_9APHY</name>
<feature type="compositionally biased region" description="Low complexity" evidence="1">
    <location>
        <begin position="535"/>
        <end position="556"/>
    </location>
</feature>
<feature type="region of interest" description="Disordered" evidence="1">
    <location>
        <begin position="534"/>
        <end position="562"/>
    </location>
</feature>
<evidence type="ECO:0000313" key="2">
    <source>
        <dbReference type="EMBL" id="TCD66970.1"/>
    </source>
</evidence>
<dbReference type="EMBL" id="RWJN01000115">
    <property type="protein sequence ID" value="TCD66970.1"/>
    <property type="molecule type" value="Genomic_DNA"/>
</dbReference>
<organism evidence="2 3">
    <name type="scientific">Steccherinum ochraceum</name>
    <dbReference type="NCBI Taxonomy" id="92696"/>
    <lineage>
        <taxon>Eukaryota</taxon>
        <taxon>Fungi</taxon>
        <taxon>Dikarya</taxon>
        <taxon>Basidiomycota</taxon>
        <taxon>Agaricomycotina</taxon>
        <taxon>Agaricomycetes</taxon>
        <taxon>Polyporales</taxon>
        <taxon>Steccherinaceae</taxon>
        <taxon>Steccherinum</taxon>
    </lineage>
</organism>
<feature type="compositionally biased region" description="Basic and acidic residues" evidence="1">
    <location>
        <begin position="109"/>
        <end position="119"/>
    </location>
</feature>
<keyword evidence="3" id="KW-1185">Reference proteome</keyword>
<proteinExistence type="predicted"/>
<sequence length="574" mass="63741">MATETTQLPVELKATNPRFRLWFLAQLFSLVQKDKLRWDFSPSNPDQSSVPEVPEMKILNFLAFILSRNITGDDRRDLVVAILATGLTVGENNVTVMIAEPTSSIISHDRKDETAEERNAGGLLSPPKTALGTDECPPIVEYSDYLKTVIDLLLRCAHSPKGSQARRDEVQNLTRVVVSQRLHRLQFKARALKRRYFQSGAPSNLLELPYEPAEFKFKFDPPSAWRTQTLSDMIEAGYTTQKPVPGSDSRYFASGSFFIELISEHVSYCSECAESDIDSLVKSMYELRKLLKAIPEAFWKSPTLVGALSSVKDVKEDEENDRNKDYDSTVASELNTGSLIPDVQDFVRQLDALTAPTTAIKFLVNKRIFQTSLEFSINLVNAPHPCLGPGNLIEEGDILLSEWQAGKRLTEQGVRTLRQMINESNTLEKPFALSGSCHCEATLMAKVHADSRGNHGQSSPFSIGVSKKCCPLCWELGNVLCDQHNLNVTLLGHNGVYAPWVPPPGLSDTVLNELELVLLERLKTKLGKDKFFLGSRHTSPGSSSSEDQTSSDETPSIAGRVVQRKLKAMKKAAI</sequence>
<dbReference type="AlphaFoldDB" id="A0A4R0RFA6"/>
<dbReference type="InterPro" id="IPR027796">
    <property type="entry name" value="OTT_1508_deam-like"/>
</dbReference>
<gene>
    <name evidence="2" type="ORF">EIP91_000699</name>
</gene>
<reference evidence="2 3" key="1">
    <citation type="submission" date="2018-11" db="EMBL/GenBank/DDBJ databases">
        <title>Genome assembly of Steccherinum ochraceum LE-BIN_3174, the white-rot fungus of the Steccherinaceae family (The Residual Polyporoid clade, Polyporales, Basidiomycota).</title>
        <authorList>
            <person name="Fedorova T.V."/>
            <person name="Glazunova O.A."/>
            <person name="Landesman E.O."/>
            <person name="Moiseenko K.V."/>
            <person name="Psurtseva N.V."/>
            <person name="Savinova O.S."/>
            <person name="Shakhova N.V."/>
            <person name="Tyazhelova T.V."/>
            <person name="Vasina D.V."/>
        </authorList>
    </citation>
    <scope>NUCLEOTIDE SEQUENCE [LARGE SCALE GENOMIC DNA]</scope>
    <source>
        <strain evidence="2 3">LE-BIN_3174</strain>
    </source>
</reference>
<dbReference type="STRING" id="92696.A0A4R0RFA6"/>
<evidence type="ECO:0000256" key="1">
    <source>
        <dbReference type="SAM" id="MobiDB-lite"/>
    </source>
</evidence>
<dbReference type="Proteomes" id="UP000292702">
    <property type="component" value="Unassembled WGS sequence"/>
</dbReference>
<dbReference type="Pfam" id="PF14441">
    <property type="entry name" value="OTT_1508_deam"/>
    <property type="match status" value="1"/>
</dbReference>
<comment type="caution">
    <text evidence="2">The sequence shown here is derived from an EMBL/GenBank/DDBJ whole genome shotgun (WGS) entry which is preliminary data.</text>
</comment>
<dbReference type="OrthoDB" id="2989261at2759"/>
<feature type="region of interest" description="Disordered" evidence="1">
    <location>
        <begin position="109"/>
        <end position="128"/>
    </location>
</feature>